<keyword evidence="4" id="KW-0460">Magnesium</keyword>
<dbReference type="PANTHER" id="PTHR43222">
    <property type="entry name" value="NUDIX HYDROLASE 23"/>
    <property type="match status" value="1"/>
</dbReference>
<dbReference type="Pfam" id="PF00293">
    <property type="entry name" value="NUDIX"/>
    <property type="match status" value="1"/>
</dbReference>
<evidence type="ECO:0000256" key="1">
    <source>
        <dbReference type="ARBA" id="ARBA00007608"/>
    </source>
</evidence>
<dbReference type="InterPro" id="IPR033713">
    <property type="entry name" value="NudJ"/>
</dbReference>
<dbReference type="EMBL" id="AP023086">
    <property type="protein sequence ID" value="BCD98938.1"/>
    <property type="molecule type" value="Genomic_DNA"/>
</dbReference>
<dbReference type="GO" id="GO:0017111">
    <property type="term" value="F:ribonucleoside triphosphate phosphatase activity"/>
    <property type="evidence" value="ECO:0007669"/>
    <property type="project" value="InterPro"/>
</dbReference>
<organism evidence="6 7">
    <name type="scientific">Marinagarivorans cellulosilyticus</name>
    <dbReference type="NCBI Taxonomy" id="2721545"/>
    <lineage>
        <taxon>Bacteria</taxon>
        <taxon>Pseudomonadati</taxon>
        <taxon>Pseudomonadota</taxon>
        <taxon>Gammaproteobacteria</taxon>
        <taxon>Cellvibrionales</taxon>
        <taxon>Cellvibrionaceae</taxon>
        <taxon>Marinagarivorans</taxon>
    </lineage>
</organism>
<comment type="similarity">
    <text evidence="1 4">Belongs to the Nudix hydrolase family. NudJ subfamily.</text>
</comment>
<evidence type="ECO:0000259" key="5">
    <source>
        <dbReference type="PROSITE" id="PS51462"/>
    </source>
</evidence>
<name>A0AAN1WJU8_9GAMM</name>
<comment type="cofactor">
    <cofactor evidence="4">
        <name>Mg(2+)</name>
        <dbReference type="ChEBI" id="CHEBI:18420"/>
    </cofactor>
</comment>
<dbReference type="GO" id="GO:0017110">
    <property type="term" value="F:nucleoside diphosphate phosphatase activity"/>
    <property type="evidence" value="ECO:0007669"/>
    <property type="project" value="InterPro"/>
</dbReference>
<dbReference type="KEGG" id="marq:MARGE09_P3139"/>
<feature type="domain" description="Nudix hydrolase" evidence="5">
    <location>
        <begin position="8"/>
        <end position="135"/>
    </location>
</feature>
<dbReference type="GO" id="GO:0004787">
    <property type="term" value="F:thiamine diphosphate phosphatase activity"/>
    <property type="evidence" value="ECO:0007669"/>
    <property type="project" value="InterPro"/>
</dbReference>
<dbReference type="Gene3D" id="3.90.79.10">
    <property type="entry name" value="Nucleoside Triphosphate Pyrophosphohydrolase"/>
    <property type="match status" value="1"/>
</dbReference>
<gene>
    <name evidence="4" type="primary">nudJ</name>
    <name evidence="6" type="ORF">MARGE09_P3139</name>
</gene>
<evidence type="ECO:0000313" key="6">
    <source>
        <dbReference type="EMBL" id="BCD98938.1"/>
    </source>
</evidence>
<dbReference type="InterPro" id="IPR015797">
    <property type="entry name" value="NUDIX_hydrolase-like_dom_sf"/>
</dbReference>
<reference evidence="6 7" key="1">
    <citation type="journal article" date="2022" name="IScience">
        <title>An ultrasensitive nanofiber-based assay for enzymatic hydrolysis and deep-sea microbial degradation of cellulose.</title>
        <authorList>
            <person name="Tsudome M."/>
            <person name="Tachioka M."/>
            <person name="Miyazaki M."/>
            <person name="Uchimura K."/>
            <person name="Tsuda M."/>
            <person name="Takaki Y."/>
            <person name="Deguchi S."/>
        </authorList>
    </citation>
    <scope>NUCLEOTIDE SEQUENCE [LARGE SCALE GENOMIC DNA]</scope>
    <source>
        <strain evidence="6 7">GE09</strain>
    </source>
</reference>
<protein>
    <recommendedName>
        <fullName evidence="3 4">Phosphatase NudJ</fullName>
        <ecNumber evidence="4">3.6.1.-</ecNumber>
    </recommendedName>
</protein>
<evidence type="ECO:0000256" key="4">
    <source>
        <dbReference type="RuleBase" id="RU364043"/>
    </source>
</evidence>
<keyword evidence="4" id="KW-0378">Hydrolase</keyword>
<keyword evidence="7" id="KW-1185">Reference proteome</keyword>
<dbReference type="CDD" id="cd03675">
    <property type="entry name" value="NUDIX_Hydrolase"/>
    <property type="match status" value="1"/>
</dbReference>
<dbReference type="InterPro" id="IPR000086">
    <property type="entry name" value="NUDIX_hydrolase_dom"/>
</dbReference>
<accession>A0AAN1WJU8</accession>
<proteinExistence type="inferred from homology"/>
<dbReference type="RefSeq" id="WP_236983672.1">
    <property type="nucleotide sequence ID" value="NZ_AP023086.1"/>
</dbReference>
<dbReference type="EC" id="3.6.1.-" evidence="4"/>
<evidence type="ECO:0000256" key="3">
    <source>
        <dbReference type="ARBA" id="ARBA00015552"/>
    </source>
</evidence>
<dbReference type="Proteomes" id="UP001320119">
    <property type="component" value="Chromosome"/>
</dbReference>
<evidence type="ECO:0000256" key="2">
    <source>
        <dbReference type="ARBA" id="ARBA00011245"/>
    </source>
</evidence>
<sequence>MSTTRTWNPHVTVATVVCRDKKYLLVKELINGQEVYNQPAGHLEPDESLIEAAKRETLEETRWHVNIEHLLGISRYVAPSNGETYIRFSFIASATEHNEAAHLDDGILEAIWLTKDEIVQLKHALRSPMILNDITRFEQGDKLPLCSLYDHTEN</sequence>
<evidence type="ECO:0000313" key="7">
    <source>
        <dbReference type="Proteomes" id="UP001320119"/>
    </source>
</evidence>
<dbReference type="PANTHER" id="PTHR43222:SF11">
    <property type="entry name" value="PHOSPHATASE NUDJ"/>
    <property type="match status" value="1"/>
</dbReference>
<comment type="subunit">
    <text evidence="2 4">Monomer.</text>
</comment>
<dbReference type="SUPFAM" id="SSF55811">
    <property type="entry name" value="Nudix"/>
    <property type="match status" value="1"/>
</dbReference>
<dbReference type="AlphaFoldDB" id="A0AAN1WJU8"/>
<dbReference type="PROSITE" id="PS51462">
    <property type="entry name" value="NUDIX"/>
    <property type="match status" value="1"/>
</dbReference>